<evidence type="ECO:0000256" key="3">
    <source>
        <dbReference type="ARBA" id="ARBA00022692"/>
    </source>
</evidence>
<dbReference type="Pfam" id="PF01940">
    <property type="entry name" value="DUF92"/>
    <property type="match status" value="1"/>
</dbReference>
<feature type="transmembrane region" description="Helical" evidence="6">
    <location>
        <begin position="210"/>
        <end position="233"/>
    </location>
</feature>
<evidence type="ECO:0000313" key="7">
    <source>
        <dbReference type="EMBL" id="SDG69239.1"/>
    </source>
</evidence>
<evidence type="ECO:0000313" key="8">
    <source>
        <dbReference type="Proteomes" id="UP000199643"/>
    </source>
</evidence>
<dbReference type="AlphaFoldDB" id="A0A1G7WBS0"/>
<sequence length="266" mass="28478">MAVYFHYHLKPKILLWCFSSISFAYICDMFNSVIFLPIIIMAGMAYSILAKKLTVPAAFTGAILACLIYFAAGYTGIAMMTIFFILGSAATSWQRRKKQDVATIAETKNGRTAGQVMANAGAAGMAAVVILFYPSLTYLMLPAMAASFASATADTLSSELGMLYGKRFFNIMSFKPDRCGMDGVISLEGTLIGILGSCIIAGMYALGYGWNMSFCFIIIAGTVGNLTDSVLGAVLERKGIIGNNLVNFANTLTAALVVLVMEIVLI</sequence>
<feature type="transmembrane region" description="Helical" evidence="6">
    <location>
        <begin position="77"/>
        <end position="95"/>
    </location>
</feature>
<organism evidence="7 8">
    <name type="scientific">Pedobacter terrae</name>
    <dbReference type="NCBI Taxonomy" id="405671"/>
    <lineage>
        <taxon>Bacteria</taxon>
        <taxon>Pseudomonadati</taxon>
        <taxon>Bacteroidota</taxon>
        <taxon>Sphingobacteriia</taxon>
        <taxon>Sphingobacteriales</taxon>
        <taxon>Sphingobacteriaceae</taxon>
        <taxon>Pedobacter</taxon>
    </lineage>
</organism>
<name>A0A1G7WBS0_9SPHI</name>
<gene>
    <name evidence="7" type="ORF">SAMN05421827_109180</name>
</gene>
<evidence type="ECO:0000256" key="5">
    <source>
        <dbReference type="ARBA" id="ARBA00023136"/>
    </source>
</evidence>
<feature type="transmembrane region" description="Helical" evidence="6">
    <location>
        <begin position="116"/>
        <end position="133"/>
    </location>
</feature>
<keyword evidence="3 6" id="KW-0812">Transmembrane</keyword>
<dbReference type="InterPro" id="IPR002794">
    <property type="entry name" value="DUF92_TMEM19"/>
</dbReference>
<keyword evidence="8" id="KW-1185">Reference proteome</keyword>
<dbReference type="PANTHER" id="PTHR13353">
    <property type="entry name" value="TRANSMEMBRANE PROTEIN 19"/>
    <property type="match status" value="1"/>
</dbReference>
<comment type="similarity">
    <text evidence="2">Belongs to the TMEM19 family.</text>
</comment>
<accession>A0A1G7WBS0</accession>
<keyword evidence="5 6" id="KW-0472">Membrane</keyword>
<feature type="transmembrane region" description="Helical" evidence="6">
    <location>
        <begin position="13"/>
        <end position="41"/>
    </location>
</feature>
<feature type="transmembrane region" description="Helical" evidence="6">
    <location>
        <begin position="185"/>
        <end position="204"/>
    </location>
</feature>
<dbReference type="GO" id="GO:0016020">
    <property type="term" value="C:membrane"/>
    <property type="evidence" value="ECO:0007669"/>
    <property type="project" value="UniProtKB-SubCell"/>
</dbReference>
<evidence type="ECO:0000256" key="4">
    <source>
        <dbReference type="ARBA" id="ARBA00022989"/>
    </source>
</evidence>
<proteinExistence type="inferred from homology"/>
<evidence type="ECO:0000256" key="2">
    <source>
        <dbReference type="ARBA" id="ARBA00009012"/>
    </source>
</evidence>
<dbReference type="EMBL" id="FNCH01000009">
    <property type="protein sequence ID" value="SDG69239.1"/>
    <property type="molecule type" value="Genomic_DNA"/>
</dbReference>
<dbReference type="PANTHER" id="PTHR13353:SF5">
    <property type="entry name" value="TRANSMEMBRANE PROTEIN 19"/>
    <property type="match status" value="1"/>
</dbReference>
<keyword evidence="4 6" id="KW-1133">Transmembrane helix</keyword>
<feature type="transmembrane region" description="Helical" evidence="6">
    <location>
        <begin position="245"/>
        <end position="265"/>
    </location>
</feature>
<dbReference type="Proteomes" id="UP000199643">
    <property type="component" value="Unassembled WGS sequence"/>
</dbReference>
<comment type="subcellular location">
    <subcellularLocation>
        <location evidence="1">Membrane</location>
        <topology evidence="1">Multi-pass membrane protein</topology>
    </subcellularLocation>
</comment>
<protein>
    <submittedName>
        <fullName evidence="7">TIGR00297 family protein</fullName>
    </submittedName>
</protein>
<evidence type="ECO:0000256" key="1">
    <source>
        <dbReference type="ARBA" id="ARBA00004141"/>
    </source>
</evidence>
<dbReference type="STRING" id="405671.SAMN05421827_109180"/>
<reference evidence="8" key="1">
    <citation type="submission" date="2016-10" db="EMBL/GenBank/DDBJ databases">
        <authorList>
            <person name="Varghese N."/>
            <person name="Submissions S."/>
        </authorList>
    </citation>
    <scope>NUCLEOTIDE SEQUENCE [LARGE SCALE GENOMIC DNA]</scope>
    <source>
        <strain evidence="8">DSM 17933</strain>
    </source>
</reference>
<evidence type="ECO:0000256" key="6">
    <source>
        <dbReference type="SAM" id="Phobius"/>
    </source>
</evidence>